<organism evidence="1">
    <name type="scientific">Utricularia reniformis</name>
    <dbReference type="NCBI Taxonomy" id="192314"/>
    <lineage>
        <taxon>Eukaryota</taxon>
        <taxon>Viridiplantae</taxon>
        <taxon>Streptophyta</taxon>
        <taxon>Embryophyta</taxon>
        <taxon>Tracheophyta</taxon>
        <taxon>Spermatophyta</taxon>
        <taxon>Magnoliopsida</taxon>
        <taxon>eudicotyledons</taxon>
        <taxon>Gunneridae</taxon>
        <taxon>Pentapetalae</taxon>
        <taxon>asterids</taxon>
        <taxon>lamiids</taxon>
        <taxon>Lamiales</taxon>
        <taxon>Lentibulariaceae</taxon>
        <taxon>Utricularia</taxon>
    </lineage>
</organism>
<protein>
    <submittedName>
        <fullName evidence="1">Uncharacterized protein</fullName>
    </submittedName>
</protein>
<keyword evidence="1" id="KW-0496">Mitochondrion</keyword>
<name>A0A1Y0B066_9LAMI</name>
<dbReference type="EMBL" id="KY774314">
    <property type="protein sequence ID" value="ART30768.1"/>
    <property type="molecule type" value="Genomic_DNA"/>
</dbReference>
<proteinExistence type="predicted"/>
<reference evidence="1" key="1">
    <citation type="submission" date="2017-03" db="EMBL/GenBank/DDBJ databases">
        <title>The mitochondrial genome of the carnivorous plant Utricularia reniformis (Lentibulariaceae): structure, comparative analysis and evolutionary landmarks.</title>
        <authorList>
            <person name="Silva S.R."/>
            <person name="Alvarenga D.O."/>
            <person name="Michael T.P."/>
            <person name="Miranda V.F.O."/>
            <person name="Varani A.M."/>
        </authorList>
    </citation>
    <scope>NUCLEOTIDE SEQUENCE</scope>
</reference>
<gene>
    <name evidence="1" type="ORF">AEK19_MT0512</name>
</gene>
<evidence type="ECO:0000313" key="1">
    <source>
        <dbReference type="EMBL" id="ART30768.1"/>
    </source>
</evidence>
<accession>A0A1Y0B066</accession>
<dbReference type="AlphaFoldDB" id="A0A1Y0B066"/>
<geneLocation type="mitochondrion" evidence="1"/>
<sequence>MRGQFSSARSVIQSAVFSAIDREDQKRRSAVAVAVAVLNQSVGTRLRELTFSQQFKQ</sequence>